<dbReference type="Pfam" id="PF13333">
    <property type="entry name" value="rve_2"/>
    <property type="match status" value="1"/>
</dbReference>
<organism evidence="2 3">
    <name type="scientific">Pectobacterium punjabense</name>
    <dbReference type="NCBI Taxonomy" id="2108399"/>
    <lineage>
        <taxon>Bacteria</taxon>
        <taxon>Pseudomonadati</taxon>
        <taxon>Pseudomonadota</taxon>
        <taxon>Gammaproteobacteria</taxon>
        <taxon>Enterobacterales</taxon>
        <taxon>Pectobacteriaceae</taxon>
        <taxon>Pectobacterium</taxon>
    </lineage>
</organism>
<name>A0ABX6L8A9_9GAMM</name>
<accession>A0ABX6L8A9</accession>
<dbReference type="InterPro" id="IPR001584">
    <property type="entry name" value="Integrase_cat-core"/>
</dbReference>
<dbReference type="RefSeq" id="WP_107167811.1">
    <property type="nucleotide sequence ID" value="NZ_JADARA010000021.1"/>
</dbReference>
<dbReference type="Proteomes" id="UP000502681">
    <property type="component" value="Chromosome"/>
</dbReference>
<reference evidence="2 3" key="1">
    <citation type="submission" date="2019-04" db="EMBL/GenBank/DDBJ databases">
        <title>Whole Genome Sequencing of Pectobacterium punjabense SS95.</title>
        <authorList>
            <person name="Sarfraz S."/>
            <person name="Oulghazi S."/>
            <person name="Roques C."/>
            <person name="Vandecasteele C."/>
            <person name="Faure D."/>
        </authorList>
    </citation>
    <scope>NUCLEOTIDE SEQUENCE [LARGE SCALE GENOMIC DNA]</scope>
    <source>
        <strain evidence="2 3">SS95</strain>
    </source>
</reference>
<keyword evidence="3" id="KW-1185">Reference proteome</keyword>
<proteinExistence type="predicted"/>
<dbReference type="EMBL" id="CP038498">
    <property type="protein sequence ID" value="QJA22515.1"/>
    <property type="molecule type" value="Genomic_DNA"/>
</dbReference>
<evidence type="ECO:0000313" key="3">
    <source>
        <dbReference type="Proteomes" id="UP000502681"/>
    </source>
</evidence>
<evidence type="ECO:0000259" key="1">
    <source>
        <dbReference type="Pfam" id="PF13333"/>
    </source>
</evidence>
<protein>
    <recommendedName>
        <fullName evidence="1">Integrase catalytic domain-containing protein</fullName>
    </recommendedName>
</protein>
<evidence type="ECO:0000313" key="2">
    <source>
        <dbReference type="EMBL" id="QJA22515.1"/>
    </source>
</evidence>
<gene>
    <name evidence="2" type="ORF">E2566_13320</name>
</gene>
<feature type="domain" description="Integrase catalytic" evidence="1">
    <location>
        <begin position="10"/>
        <end position="35"/>
    </location>
</feature>
<sequence length="36" mass="4561">MNQRRAGKSKEFISREQAMDTIFDYIEMFYNRRHKY</sequence>